<dbReference type="EMBL" id="SHKL01000001">
    <property type="protein sequence ID" value="RZT88615.1"/>
    <property type="molecule type" value="Genomic_DNA"/>
</dbReference>
<gene>
    <name evidence="2" type="ORF">EV383_5559</name>
</gene>
<evidence type="ECO:0000313" key="2">
    <source>
        <dbReference type="EMBL" id="RZT88615.1"/>
    </source>
</evidence>
<sequence>MRAGERNCLTDVAGLRVGQAALDGPGALSGTTVVLSPPGGATGGADVRGAAPGTRETDLLSPSATVDRVHAIVLSGGSAYGLDAATGVMARCERDGEGFAVPGGVVPIVPSAVLFDLGRGGDFTARPGADLGAAAYDAASDGAVDQGVSGAGTGAVAGGLKGGVGTASVVIDAGYTVSALVVVNAVGSGVDAATGELLGVRSGLPGEFGHVPVPGPGGAEALLAAAAAHAGSTSAGTATSLVLVATDATLDKAGCGRMATMAHDGLARAIRPVHTVMDGDVAFTLATGTRPAPDLTATFALHAAAADVVTRAVVHALLAAEPAGGRPSYRSVLAGAVR</sequence>
<comment type="caution">
    <text evidence="2">The sequence shown here is derived from an EMBL/GenBank/DDBJ whole genome shotgun (WGS) entry which is preliminary data.</text>
</comment>
<dbReference type="OrthoDB" id="9808347at2"/>
<comment type="similarity">
    <text evidence="1">Belongs to the peptidase S58 family.</text>
</comment>
<keyword evidence="3" id="KW-1185">Reference proteome</keyword>
<dbReference type="SUPFAM" id="SSF56266">
    <property type="entry name" value="DmpA/ArgJ-like"/>
    <property type="match status" value="1"/>
</dbReference>
<protein>
    <submittedName>
        <fullName evidence="2">L-aminopeptidase/D-esterase-like protein</fullName>
    </submittedName>
</protein>
<keyword evidence="2" id="KW-0645">Protease</keyword>
<dbReference type="InterPro" id="IPR016117">
    <property type="entry name" value="ArgJ-like_dom_sf"/>
</dbReference>
<dbReference type="RefSeq" id="WP_130292595.1">
    <property type="nucleotide sequence ID" value="NZ_SHKL01000001.1"/>
</dbReference>
<proteinExistence type="inferred from homology"/>
<keyword evidence="2" id="KW-0378">Hydrolase</keyword>
<evidence type="ECO:0000256" key="1">
    <source>
        <dbReference type="ARBA" id="ARBA00007068"/>
    </source>
</evidence>
<reference evidence="2 3" key="1">
    <citation type="submission" date="2019-02" db="EMBL/GenBank/DDBJ databases">
        <title>Sequencing the genomes of 1000 actinobacteria strains.</title>
        <authorList>
            <person name="Klenk H.-P."/>
        </authorList>
    </citation>
    <scope>NUCLEOTIDE SEQUENCE [LARGE SCALE GENOMIC DNA]</scope>
    <source>
        <strain evidence="2 3">DSM 45779</strain>
    </source>
</reference>
<evidence type="ECO:0000313" key="3">
    <source>
        <dbReference type="Proteomes" id="UP000291591"/>
    </source>
</evidence>
<dbReference type="AlphaFoldDB" id="A0A4Q7V3C4"/>
<organism evidence="2 3">
    <name type="scientific">Pseudonocardia sediminis</name>
    <dbReference type="NCBI Taxonomy" id="1397368"/>
    <lineage>
        <taxon>Bacteria</taxon>
        <taxon>Bacillati</taxon>
        <taxon>Actinomycetota</taxon>
        <taxon>Actinomycetes</taxon>
        <taxon>Pseudonocardiales</taxon>
        <taxon>Pseudonocardiaceae</taxon>
        <taxon>Pseudonocardia</taxon>
    </lineage>
</organism>
<accession>A0A4Q7V3C4</accession>
<dbReference type="Gene3D" id="3.60.70.12">
    <property type="entry name" value="L-amino peptidase D-ALA esterase/amidase"/>
    <property type="match status" value="1"/>
</dbReference>
<dbReference type="CDD" id="cd02252">
    <property type="entry name" value="nylC_like"/>
    <property type="match status" value="1"/>
</dbReference>
<keyword evidence="2" id="KW-0031">Aminopeptidase</keyword>
<dbReference type="Proteomes" id="UP000291591">
    <property type="component" value="Unassembled WGS sequence"/>
</dbReference>
<dbReference type="InterPro" id="IPR005321">
    <property type="entry name" value="Peptidase_S58_DmpA"/>
</dbReference>
<dbReference type="Pfam" id="PF03576">
    <property type="entry name" value="Peptidase_S58"/>
    <property type="match status" value="1"/>
</dbReference>
<dbReference type="PANTHER" id="PTHR36512">
    <property type="entry name" value="D-AMINOPEPTIDASE"/>
    <property type="match status" value="1"/>
</dbReference>
<name>A0A4Q7V3C4_PSEST</name>
<dbReference type="PANTHER" id="PTHR36512:SF3">
    <property type="entry name" value="BLR5678 PROTEIN"/>
    <property type="match status" value="1"/>
</dbReference>
<dbReference type="GO" id="GO:0004177">
    <property type="term" value="F:aminopeptidase activity"/>
    <property type="evidence" value="ECO:0007669"/>
    <property type="project" value="UniProtKB-KW"/>
</dbReference>